<evidence type="ECO:0000256" key="5">
    <source>
        <dbReference type="ARBA" id="ARBA00022692"/>
    </source>
</evidence>
<feature type="transmembrane region" description="Helical" evidence="8">
    <location>
        <begin position="99"/>
        <end position="116"/>
    </location>
</feature>
<feature type="transmembrane region" description="Helical" evidence="8">
    <location>
        <begin position="215"/>
        <end position="240"/>
    </location>
</feature>
<dbReference type="Pfam" id="PF13231">
    <property type="entry name" value="PMT_2"/>
    <property type="match status" value="1"/>
</dbReference>
<feature type="transmembrane region" description="Helical" evidence="8">
    <location>
        <begin position="357"/>
        <end position="374"/>
    </location>
</feature>
<keyword evidence="5 8" id="KW-0812">Transmembrane</keyword>
<feature type="domain" description="Glycosyltransferase RgtA/B/C/D-like" evidence="9">
    <location>
        <begin position="80"/>
        <end position="226"/>
    </location>
</feature>
<dbReference type="GO" id="GO:0010041">
    <property type="term" value="P:response to iron(III) ion"/>
    <property type="evidence" value="ECO:0007669"/>
    <property type="project" value="TreeGrafter"/>
</dbReference>
<dbReference type="EMBL" id="DVFO01000070">
    <property type="protein sequence ID" value="HIQ61317.1"/>
    <property type="molecule type" value="Genomic_DNA"/>
</dbReference>
<dbReference type="PANTHER" id="PTHR33908">
    <property type="entry name" value="MANNOSYLTRANSFERASE YKCB-RELATED"/>
    <property type="match status" value="1"/>
</dbReference>
<keyword evidence="6 8" id="KW-1133">Transmembrane helix</keyword>
<comment type="subcellular location">
    <subcellularLocation>
        <location evidence="1">Cell membrane</location>
        <topology evidence="1">Multi-pass membrane protein</topology>
    </subcellularLocation>
</comment>
<keyword evidence="4" id="KW-0808">Transferase</keyword>
<name>A0A9D0YSV4_9FIRM</name>
<dbReference type="InterPro" id="IPR050297">
    <property type="entry name" value="LipidA_mod_glycosyltrf_83"/>
</dbReference>
<keyword evidence="7 8" id="KW-0472">Membrane</keyword>
<feature type="transmembrane region" description="Helical" evidence="8">
    <location>
        <begin position="183"/>
        <end position="206"/>
    </location>
</feature>
<dbReference type="PANTHER" id="PTHR33908:SF3">
    <property type="entry name" value="UNDECAPRENYL PHOSPHATE-ALPHA-4-AMINO-4-DEOXY-L-ARABINOSE ARABINOSYL TRANSFERASE"/>
    <property type="match status" value="1"/>
</dbReference>
<feature type="transmembrane region" description="Helical" evidence="8">
    <location>
        <begin position="381"/>
        <end position="402"/>
    </location>
</feature>
<dbReference type="GO" id="GO:0016763">
    <property type="term" value="F:pentosyltransferase activity"/>
    <property type="evidence" value="ECO:0007669"/>
    <property type="project" value="TreeGrafter"/>
</dbReference>
<evidence type="ECO:0000259" key="9">
    <source>
        <dbReference type="Pfam" id="PF13231"/>
    </source>
</evidence>
<dbReference type="GO" id="GO:0005886">
    <property type="term" value="C:plasma membrane"/>
    <property type="evidence" value="ECO:0007669"/>
    <property type="project" value="UniProtKB-SubCell"/>
</dbReference>
<dbReference type="GO" id="GO:0009103">
    <property type="term" value="P:lipopolysaccharide biosynthetic process"/>
    <property type="evidence" value="ECO:0007669"/>
    <property type="project" value="UniProtKB-ARBA"/>
</dbReference>
<keyword evidence="2" id="KW-1003">Cell membrane</keyword>
<evidence type="ECO:0000256" key="3">
    <source>
        <dbReference type="ARBA" id="ARBA00022676"/>
    </source>
</evidence>
<sequence length="520" mass="58105">MSIRLDKGAQRTWLLPLFLILVGVAVRLWQLGAVPCGLNQDESYAGYEAYSMLTYGVDSWGYTNPCYFISWGSGMNVLESYLAMPFVALLGLTELAIRLPQAILACVSLPVVYLLLTRLFSRRVGLIGLFLTAICPWHIMLSRWGLESNLAPGLLLLGLYFLVRGLDSPPWLLLAALFYGLSLYAYATLWVVLPLTLAAFLLYLLYTERLTFTPYLAGAVGLLFVMALPLLLFVLVNLGVLEEIRTPFLSVPRLVSMRASEVDWHNLFSLEAYQTLGEMVFGEGDGLLWNSLPQYGMFYRFSWPFMVLGGVRMAIRAGKGLKARQFTGEGLLLLGLLCAALVSLSLDYLNINKSNSLHLYLLVLLAFGLDWVFGYCRAYPVLPWGVVAVYAVAFGLFVNTYFTTYNDDIDVQFRYGVGDAVAYIKEQGFESVAVDSTVVYSHILFYDQTPQPEFAQTVEYANYPSPYLNVSSFGCYTFGVDMNHLDPNTAYLVHVSSHDAFRNAGYTVETFGLYGVAYLE</sequence>
<reference evidence="10" key="1">
    <citation type="submission" date="2020-10" db="EMBL/GenBank/DDBJ databases">
        <authorList>
            <person name="Gilroy R."/>
        </authorList>
    </citation>
    <scope>NUCLEOTIDE SEQUENCE</scope>
    <source>
        <strain evidence="10">ChiGjej2B2-12916</strain>
    </source>
</reference>
<evidence type="ECO:0000256" key="7">
    <source>
        <dbReference type="ARBA" id="ARBA00023136"/>
    </source>
</evidence>
<feature type="transmembrane region" description="Helical" evidence="8">
    <location>
        <begin position="12"/>
        <end position="29"/>
    </location>
</feature>
<accession>A0A9D0YSV4</accession>
<dbReference type="AlphaFoldDB" id="A0A9D0YSV4"/>
<feature type="transmembrane region" description="Helical" evidence="8">
    <location>
        <begin position="122"/>
        <end position="139"/>
    </location>
</feature>
<feature type="transmembrane region" description="Helical" evidence="8">
    <location>
        <begin position="297"/>
        <end position="318"/>
    </location>
</feature>
<evidence type="ECO:0000256" key="4">
    <source>
        <dbReference type="ARBA" id="ARBA00022679"/>
    </source>
</evidence>
<gene>
    <name evidence="10" type="ORF">IAD31_06950</name>
</gene>
<dbReference type="InterPro" id="IPR038731">
    <property type="entry name" value="RgtA/B/C-like"/>
</dbReference>
<evidence type="ECO:0000313" key="10">
    <source>
        <dbReference type="EMBL" id="HIQ61317.1"/>
    </source>
</evidence>
<protein>
    <submittedName>
        <fullName evidence="10">Glycosyltransferase family 39 protein</fullName>
    </submittedName>
</protein>
<evidence type="ECO:0000313" key="11">
    <source>
        <dbReference type="Proteomes" id="UP000886879"/>
    </source>
</evidence>
<evidence type="ECO:0000256" key="2">
    <source>
        <dbReference type="ARBA" id="ARBA00022475"/>
    </source>
</evidence>
<evidence type="ECO:0000256" key="1">
    <source>
        <dbReference type="ARBA" id="ARBA00004651"/>
    </source>
</evidence>
<organism evidence="10 11">
    <name type="scientific">Candidatus Enterenecus faecium</name>
    <dbReference type="NCBI Taxonomy" id="2840780"/>
    <lineage>
        <taxon>Bacteria</taxon>
        <taxon>Bacillati</taxon>
        <taxon>Bacillota</taxon>
        <taxon>Clostridia</taxon>
        <taxon>Eubacteriales</taxon>
        <taxon>Candidatus Enterenecus</taxon>
    </lineage>
</organism>
<evidence type="ECO:0000256" key="6">
    <source>
        <dbReference type="ARBA" id="ARBA00022989"/>
    </source>
</evidence>
<reference evidence="10" key="2">
    <citation type="journal article" date="2021" name="PeerJ">
        <title>Extensive microbial diversity within the chicken gut microbiome revealed by metagenomics and culture.</title>
        <authorList>
            <person name="Gilroy R."/>
            <person name="Ravi A."/>
            <person name="Getino M."/>
            <person name="Pursley I."/>
            <person name="Horton D.L."/>
            <person name="Alikhan N.F."/>
            <person name="Baker D."/>
            <person name="Gharbi K."/>
            <person name="Hall N."/>
            <person name="Watson M."/>
            <person name="Adriaenssens E.M."/>
            <person name="Foster-Nyarko E."/>
            <person name="Jarju S."/>
            <person name="Secka A."/>
            <person name="Antonio M."/>
            <person name="Oren A."/>
            <person name="Chaudhuri R.R."/>
            <person name="La Ragione R."/>
            <person name="Hildebrand F."/>
            <person name="Pallen M.J."/>
        </authorList>
    </citation>
    <scope>NUCLEOTIDE SEQUENCE</scope>
    <source>
        <strain evidence="10">ChiGjej2B2-12916</strain>
    </source>
</reference>
<dbReference type="Proteomes" id="UP000886879">
    <property type="component" value="Unassembled WGS sequence"/>
</dbReference>
<proteinExistence type="predicted"/>
<feature type="transmembrane region" description="Helical" evidence="8">
    <location>
        <begin position="330"/>
        <end position="351"/>
    </location>
</feature>
<evidence type="ECO:0000256" key="8">
    <source>
        <dbReference type="SAM" id="Phobius"/>
    </source>
</evidence>
<keyword evidence="3" id="KW-0328">Glycosyltransferase</keyword>
<comment type="caution">
    <text evidence="10">The sequence shown here is derived from an EMBL/GenBank/DDBJ whole genome shotgun (WGS) entry which is preliminary data.</text>
</comment>